<feature type="domain" description="TOG" evidence="2">
    <location>
        <begin position="38"/>
        <end position="273"/>
    </location>
</feature>
<sequence>MKNRRSASVTRTIPSTADISEQTKKLFENAGSDIKPIRLKNVNEVSKEIEYLEENISEGVEWNDQVSAMQRGMGLVNGGALEYDIFLRGLNRIYSGLVAAATNLRSALVKQSCLFIAQLARETGPSIDQIGDFITPLSSQLSHGTQIIAESCKLAILCISKNCYTRKVLKSIFDLCGSRGAAVKTVAAEALSLILLFWPSDLLNQNFVQIESYLQKLLSDAAVNTRAFARQATKAYQTNFPQKASNFISKLDQRTQRSINECQLSNEPPKRIPQNSVKTNSESIREIKRPSSRSSQSRTLERVDIAANPPRIMRPKKVEDEGESYQKQNDYFADEAPIRRQRKPSVGDGSSRRRASLNASRSNYDFEEPIANPKKRYQLNEDQSIRRKRNDDDNFDEDEYSRSKPKYAFQSQIYETQKYKSQAKYEQSYNVEEDENEDYQPNSSIKYRSKINQQNSNYGQSKQQLYQQQLQNSYQLSRVSNADNRGDKSYRSKYSQNDDDFLPTIRFHPKRQSSVQPQRKDDSKWTMVEDYDENNYSTKVQPKIIEKKKPIQLISGDEKNYLQTLQSYVDEDKVSDLATSMSYISRDLLSCCSNKNAVISSQALSILLSILPIYAPHFRSILPSLVETVLEQAEIGNPRSSNTAKQILNELHRSFDSNTLLLICTSQPPSVPLLNFTDSLVSLNDVDICNDTICQKLLTLAFKCYNIGSISNRRTAARITEHVNNANSQALQKFTDSLRDQQLKQFDEFIRPYLPNIQIRAAITEVPRYTSKNAKSWLHKVASLASNISNDDWVEMRPSLYTEICEALRDKKEPEITLNLVYKIFTTRDVEDFQILLPGLLANIRDKTSDIVDSILTLVVNDRDPAEVFASLQPVITGSDPEISRAALGFQTFLISKIDKNELKPQVSSLIPGLTKSFESQVPEVRKAVVLCFVELYTQFDKEFIDRHTSHLSRGQQKLIGIYLNRRAK</sequence>
<proteinExistence type="predicted"/>
<dbReference type="InterPro" id="IPR011989">
    <property type="entry name" value="ARM-like"/>
</dbReference>
<feature type="compositionally biased region" description="Polar residues" evidence="1">
    <location>
        <begin position="273"/>
        <end position="282"/>
    </location>
</feature>
<dbReference type="InterPro" id="IPR016024">
    <property type="entry name" value="ARM-type_fold"/>
</dbReference>
<dbReference type="Pfam" id="PF12348">
    <property type="entry name" value="CLASP_N"/>
    <property type="match status" value="1"/>
</dbReference>
<feature type="region of interest" description="Disordered" evidence="1">
    <location>
        <begin position="265"/>
        <end position="407"/>
    </location>
</feature>
<accession>A0ABR2IIX5</accession>
<dbReference type="InterPro" id="IPR024395">
    <property type="entry name" value="CLASP_N_dom"/>
</dbReference>
<evidence type="ECO:0000259" key="2">
    <source>
        <dbReference type="SMART" id="SM01349"/>
    </source>
</evidence>
<dbReference type="SMART" id="SM01349">
    <property type="entry name" value="TOG"/>
    <property type="match status" value="2"/>
</dbReference>
<feature type="compositionally biased region" description="Basic and acidic residues" evidence="1">
    <location>
        <begin position="383"/>
        <end position="392"/>
    </location>
</feature>
<feature type="domain" description="TOG" evidence="2">
    <location>
        <begin position="752"/>
        <end position="969"/>
    </location>
</feature>
<dbReference type="Gene3D" id="1.25.10.10">
    <property type="entry name" value="Leucine-rich Repeat Variant"/>
    <property type="match status" value="3"/>
</dbReference>
<evidence type="ECO:0000256" key="1">
    <source>
        <dbReference type="SAM" id="MobiDB-lite"/>
    </source>
</evidence>
<dbReference type="PANTHER" id="PTHR21567">
    <property type="entry name" value="CLASP"/>
    <property type="match status" value="1"/>
</dbReference>
<organism evidence="3 4">
    <name type="scientific">Tritrichomonas musculus</name>
    <dbReference type="NCBI Taxonomy" id="1915356"/>
    <lineage>
        <taxon>Eukaryota</taxon>
        <taxon>Metamonada</taxon>
        <taxon>Parabasalia</taxon>
        <taxon>Tritrichomonadida</taxon>
        <taxon>Tritrichomonadidae</taxon>
        <taxon>Tritrichomonas</taxon>
    </lineage>
</organism>
<feature type="region of interest" description="Disordered" evidence="1">
    <location>
        <begin position="477"/>
        <end position="523"/>
    </location>
</feature>
<protein>
    <submittedName>
        <fullName evidence="3">Negative regulation of wound healing</fullName>
    </submittedName>
</protein>
<keyword evidence="4" id="KW-1185">Reference proteome</keyword>
<evidence type="ECO:0000313" key="3">
    <source>
        <dbReference type="EMBL" id="KAK8863476.1"/>
    </source>
</evidence>
<reference evidence="3 4" key="1">
    <citation type="submission" date="2024-04" db="EMBL/GenBank/DDBJ databases">
        <title>Tritrichomonas musculus Genome.</title>
        <authorList>
            <person name="Alves-Ferreira E."/>
            <person name="Grigg M."/>
            <person name="Lorenzi H."/>
            <person name="Galac M."/>
        </authorList>
    </citation>
    <scope>NUCLEOTIDE SEQUENCE [LARGE SCALE GENOMIC DNA]</scope>
    <source>
        <strain evidence="3 4">EAF2021</strain>
    </source>
</reference>
<dbReference type="PANTHER" id="PTHR21567:SF9">
    <property type="entry name" value="CLIP-ASSOCIATING PROTEIN"/>
    <property type="match status" value="1"/>
</dbReference>
<dbReference type="EMBL" id="JAPFFF010000017">
    <property type="protein sequence ID" value="KAK8863476.1"/>
    <property type="molecule type" value="Genomic_DNA"/>
</dbReference>
<comment type="caution">
    <text evidence="3">The sequence shown here is derived from an EMBL/GenBank/DDBJ whole genome shotgun (WGS) entry which is preliminary data.</text>
</comment>
<dbReference type="Proteomes" id="UP001470230">
    <property type="component" value="Unassembled WGS sequence"/>
</dbReference>
<gene>
    <name evidence="3" type="ORF">M9Y10_011160</name>
</gene>
<evidence type="ECO:0000313" key="4">
    <source>
        <dbReference type="Proteomes" id="UP001470230"/>
    </source>
</evidence>
<dbReference type="InterPro" id="IPR034085">
    <property type="entry name" value="TOG"/>
</dbReference>
<name>A0ABR2IIX5_9EUKA</name>
<dbReference type="SUPFAM" id="SSF48371">
    <property type="entry name" value="ARM repeat"/>
    <property type="match status" value="1"/>
</dbReference>